<keyword evidence="1" id="KW-0472">Membrane</keyword>
<keyword evidence="1" id="KW-1133">Transmembrane helix</keyword>
<name>A0A6V7GZ60_9HYME</name>
<protein>
    <submittedName>
        <fullName evidence="2">Uncharacterized protein</fullName>
    </submittedName>
</protein>
<comment type="caution">
    <text evidence="2">The sequence shown here is derived from an EMBL/GenBank/DDBJ whole genome shotgun (WGS) entry which is preliminary data.</text>
</comment>
<dbReference type="AlphaFoldDB" id="A0A6V7GZ60"/>
<organism evidence="2 3">
    <name type="scientific">Heterotrigona itama</name>
    <dbReference type="NCBI Taxonomy" id="395501"/>
    <lineage>
        <taxon>Eukaryota</taxon>
        <taxon>Metazoa</taxon>
        <taxon>Ecdysozoa</taxon>
        <taxon>Arthropoda</taxon>
        <taxon>Hexapoda</taxon>
        <taxon>Insecta</taxon>
        <taxon>Pterygota</taxon>
        <taxon>Neoptera</taxon>
        <taxon>Endopterygota</taxon>
        <taxon>Hymenoptera</taxon>
        <taxon>Apocrita</taxon>
        <taxon>Aculeata</taxon>
        <taxon>Apoidea</taxon>
        <taxon>Anthophila</taxon>
        <taxon>Apidae</taxon>
        <taxon>Heterotrigona</taxon>
    </lineage>
</organism>
<feature type="non-terminal residue" evidence="2">
    <location>
        <position position="154"/>
    </location>
</feature>
<keyword evidence="3" id="KW-1185">Reference proteome</keyword>
<gene>
    <name evidence="2" type="ORF">MHI_LOCUS215877</name>
</gene>
<dbReference type="Proteomes" id="UP000752696">
    <property type="component" value="Unassembled WGS sequence"/>
</dbReference>
<evidence type="ECO:0000313" key="3">
    <source>
        <dbReference type="Proteomes" id="UP000752696"/>
    </source>
</evidence>
<dbReference type="OrthoDB" id="406800at2759"/>
<accession>A0A6V7GZ60</accession>
<feature type="transmembrane region" description="Helical" evidence="1">
    <location>
        <begin position="53"/>
        <end position="72"/>
    </location>
</feature>
<reference evidence="2" key="1">
    <citation type="submission" date="2020-07" db="EMBL/GenBank/DDBJ databases">
        <authorList>
            <person name="Nazaruddin N."/>
        </authorList>
    </citation>
    <scope>NUCLEOTIDE SEQUENCE</scope>
</reference>
<keyword evidence="1" id="KW-0812">Transmembrane</keyword>
<sequence>ICLKVYLKAQWTKHPTAMRGTLTGIVAIDHVLGGSSGAWYLDTDLVHAPTAPLSLMALYPFELAGLVVTLWYKLRRPAWAKGARSSHGCLRQLFTACQLADDAFRTAGCLAATFSRRLTLEVILAVWRSCGTHVLLLEGWASTYRLQRWLCKYI</sequence>
<evidence type="ECO:0000313" key="2">
    <source>
        <dbReference type="EMBL" id="CAD1471273.1"/>
    </source>
</evidence>
<evidence type="ECO:0000256" key="1">
    <source>
        <dbReference type="SAM" id="Phobius"/>
    </source>
</evidence>
<proteinExistence type="predicted"/>
<feature type="transmembrane region" description="Helical" evidence="1">
    <location>
        <begin position="21"/>
        <end position="41"/>
    </location>
</feature>
<feature type="non-terminal residue" evidence="2">
    <location>
        <position position="1"/>
    </location>
</feature>
<dbReference type="EMBL" id="CAJDYZ010004352">
    <property type="protein sequence ID" value="CAD1471273.1"/>
    <property type="molecule type" value="Genomic_DNA"/>
</dbReference>